<gene>
    <name evidence="1" type="ORF">GCM10009663_56590</name>
</gene>
<name>A0ABN1TXQ9_9ACTN</name>
<sequence>MSKLQQFADAVAARFAPKITADATWWYQTRCVSSSGCGVRNLRLQQNKCWDSSFCTGWENTGSCC</sequence>
<evidence type="ECO:0000313" key="1">
    <source>
        <dbReference type="EMBL" id="GAA1107350.1"/>
    </source>
</evidence>
<proteinExistence type="predicted"/>
<keyword evidence="2" id="KW-1185">Reference proteome</keyword>
<protein>
    <submittedName>
        <fullName evidence="1">Uncharacterized protein</fullName>
    </submittedName>
</protein>
<organism evidence="1 2">
    <name type="scientific">Kitasatospora arboriphila</name>
    <dbReference type="NCBI Taxonomy" id="258052"/>
    <lineage>
        <taxon>Bacteria</taxon>
        <taxon>Bacillati</taxon>
        <taxon>Actinomycetota</taxon>
        <taxon>Actinomycetes</taxon>
        <taxon>Kitasatosporales</taxon>
        <taxon>Streptomycetaceae</taxon>
        <taxon>Kitasatospora</taxon>
    </lineage>
</organism>
<evidence type="ECO:0000313" key="2">
    <source>
        <dbReference type="Proteomes" id="UP001499987"/>
    </source>
</evidence>
<accession>A0ABN1TXQ9</accession>
<reference evidence="1 2" key="1">
    <citation type="journal article" date="2019" name="Int. J. Syst. Evol. Microbiol.">
        <title>The Global Catalogue of Microorganisms (GCM) 10K type strain sequencing project: providing services to taxonomists for standard genome sequencing and annotation.</title>
        <authorList>
            <consortium name="The Broad Institute Genomics Platform"/>
            <consortium name="The Broad Institute Genome Sequencing Center for Infectious Disease"/>
            <person name="Wu L."/>
            <person name="Ma J."/>
        </authorList>
    </citation>
    <scope>NUCLEOTIDE SEQUENCE [LARGE SCALE GENOMIC DNA]</scope>
    <source>
        <strain evidence="1 2">JCM 13002</strain>
    </source>
</reference>
<dbReference type="RefSeq" id="WP_030275333.1">
    <property type="nucleotide sequence ID" value="NZ_BAAALD010000070.1"/>
</dbReference>
<dbReference type="EMBL" id="BAAALD010000070">
    <property type="protein sequence ID" value="GAA1107350.1"/>
    <property type="molecule type" value="Genomic_DNA"/>
</dbReference>
<dbReference type="Proteomes" id="UP001499987">
    <property type="component" value="Unassembled WGS sequence"/>
</dbReference>
<comment type="caution">
    <text evidence="1">The sequence shown here is derived from an EMBL/GenBank/DDBJ whole genome shotgun (WGS) entry which is preliminary data.</text>
</comment>